<keyword evidence="2" id="KW-1185">Reference proteome</keyword>
<evidence type="ECO:0000313" key="2">
    <source>
        <dbReference type="Proteomes" id="UP000250043"/>
    </source>
</evidence>
<dbReference type="Proteomes" id="UP000250043">
    <property type="component" value="Unassembled WGS sequence"/>
</dbReference>
<organism evidence="1 2">
    <name type="scientific">Obba rivulosa</name>
    <dbReference type="NCBI Taxonomy" id="1052685"/>
    <lineage>
        <taxon>Eukaryota</taxon>
        <taxon>Fungi</taxon>
        <taxon>Dikarya</taxon>
        <taxon>Basidiomycota</taxon>
        <taxon>Agaricomycotina</taxon>
        <taxon>Agaricomycetes</taxon>
        <taxon>Polyporales</taxon>
        <taxon>Gelatoporiaceae</taxon>
        <taxon>Obba</taxon>
    </lineage>
</organism>
<gene>
    <name evidence="1" type="ORF">OBBRIDRAFT_542785</name>
</gene>
<dbReference type="AlphaFoldDB" id="A0A8E2AZY8"/>
<accession>A0A8E2AZY8</accession>
<protein>
    <submittedName>
        <fullName evidence="1">Uncharacterized protein</fullName>
    </submittedName>
</protein>
<sequence>MSSEGGGFARRAHLIDRCGGMGVALVSAGRHCPLHLRLSPPHAAGLSCLRCLDSLSHQRRRQQSGYWTKRFSWKPQLFTRSALAVLCMSTGEAGGSSSPSHRECTTSDAPCNALELYAAYIRFTPLTSQAAPTAPTPAQYGVFVPIDLRMRHET</sequence>
<proteinExistence type="predicted"/>
<name>A0A8E2AZY8_9APHY</name>
<reference evidence="1 2" key="1">
    <citation type="submission" date="2016-07" db="EMBL/GenBank/DDBJ databases">
        <title>Draft genome of the white-rot fungus Obba rivulosa 3A-2.</title>
        <authorList>
            <consortium name="DOE Joint Genome Institute"/>
            <person name="Miettinen O."/>
            <person name="Riley R."/>
            <person name="Acob R."/>
            <person name="Barry K."/>
            <person name="Cullen D."/>
            <person name="De Vries R."/>
            <person name="Hainaut M."/>
            <person name="Hatakka A."/>
            <person name="Henrissat B."/>
            <person name="Hilden K."/>
            <person name="Kuo R."/>
            <person name="Labutti K."/>
            <person name="Lipzen A."/>
            <person name="Makela M.R."/>
            <person name="Sandor L."/>
            <person name="Spatafora J.W."/>
            <person name="Grigoriev I.V."/>
            <person name="Hibbett D.S."/>
        </authorList>
    </citation>
    <scope>NUCLEOTIDE SEQUENCE [LARGE SCALE GENOMIC DNA]</scope>
    <source>
        <strain evidence="1 2">3A-2</strain>
    </source>
</reference>
<evidence type="ECO:0000313" key="1">
    <source>
        <dbReference type="EMBL" id="OCH91202.1"/>
    </source>
</evidence>
<dbReference type="EMBL" id="KV722389">
    <property type="protein sequence ID" value="OCH91202.1"/>
    <property type="molecule type" value="Genomic_DNA"/>
</dbReference>